<keyword evidence="1" id="KW-0732">Signal</keyword>
<feature type="chain" id="PRO_5012158468" evidence="1">
    <location>
        <begin position="16"/>
        <end position="199"/>
    </location>
</feature>
<evidence type="ECO:0000313" key="3">
    <source>
        <dbReference type="Proteomes" id="UP000014680"/>
    </source>
</evidence>
<evidence type="ECO:0000256" key="1">
    <source>
        <dbReference type="SAM" id="SignalP"/>
    </source>
</evidence>
<sequence length="199" mass="22327">MNIVILLIALSSAYDANLYYKIEKKDADGIFVLYRPYVLGQCVKEVQGSKMLNLVQGDNVFTVYTDSSCTTKKEDIVDNTNWQNGNDFKRVAYRTDAITSCPNGADMDGLYDTGNCYKEAVGDYRRGVVIEESGKGYYVIRKFKEASCTSTDFSNVDGTKFECDKCKDGQYTKCLDQLRPSEGATCFAILMVFALTLFF</sequence>
<dbReference type="GeneID" id="14890662"/>
<feature type="signal peptide" evidence="1">
    <location>
        <begin position="1"/>
        <end position="15"/>
    </location>
</feature>
<dbReference type="RefSeq" id="XP_004258413.1">
    <property type="nucleotide sequence ID" value="XM_004258365.1"/>
</dbReference>
<proteinExistence type="predicted"/>
<gene>
    <name evidence="2" type="ORF">EIN_206290</name>
</gene>
<dbReference type="OMA" id="WCKNGAF"/>
<organism evidence="2 3">
    <name type="scientific">Entamoeba invadens IP1</name>
    <dbReference type="NCBI Taxonomy" id="370355"/>
    <lineage>
        <taxon>Eukaryota</taxon>
        <taxon>Amoebozoa</taxon>
        <taxon>Evosea</taxon>
        <taxon>Archamoebae</taxon>
        <taxon>Mastigamoebida</taxon>
        <taxon>Entamoebidae</taxon>
        <taxon>Entamoeba</taxon>
    </lineage>
</organism>
<dbReference type="EMBL" id="KB206455">
    <property type="protein sequence ID" value="ELP91642.1"/>
    <property type="molecule type" value="Genomic_DNA"/>
</dbReference>
<dbReference type="KEGG" id="eiv:EIN_206290"/>
<keyword evidence="3" id="KW-1185">Reference proteome</keyword>
<evidence type="ECO:0000313" key="2">
    <source>
        <dbReference type="EMBL" id="ELP91642.1"/>
    </source>
</evidence>
<reference evidence="2 3" key="1">
    <citation type="submission" date="2012-10" db="EMBL/GenBank/DDBJ databases">
        <authorList>
            <person name="Zafar N."/>
            <person name="Inman J."/>
            <person name="Hall N."/>
            <person name="Lorenzi H."/>
            <person name="Caler E."/>
        </authorList>
    </citation>
    <scope>NUCLEOTIDE SEQUENCE [LARGE SCALE GENOMIC DNA]</scope>
    <source>
        <strain evidence="2 3">IP1</strain>
    </source>
</reference>
<dbReference type="VEuPathDB" id="AmoebaDB:EIN_206290"/>
<accession>A0A0A1U9E7</accession>
<dbReference type="AlphaFoldDB" id="A0A0A1U9E7"/>
<dbReference type="Proteomes" id="UP000014680">
    <property type="component" value="Unassembled WGS sequence"/>
</dbReference>
<protein>
    <submittedName>
        <fullName evidence="2">Uncharacterized protein</fullName>
    </submittedName>
</protein>
<name>A0A0A1U9E7_ENTIV</name>